<name>A0A432VPH9_9GAMM</name>
<keyword evidence="3" id="KW-1185">Reference proteome</keyword>
<dbReference type="Pfam" id="PF03009">
    <property type="entry name" value="GDPD"/>
    <property type="match status" value="1"/>
</dbReference>
<dbReference type="InterPro" id="IPR030395">
    <property type="entry name" value="GP_PDE_dom"/>
</dbReference>
<dbReference type="PANTHER" id="PTHR43805:SF1">
    <property type="entry name" value="GP-PDE DOMAIN-CONTAINING PROTEIN"/>
    <property type="match status" value="1"/>
</dbReference>
<evidence type="ECO:0000313" key="3">
    <source>
        <dbReference type="Proteomes" id="UP000288212"/>
    </source>
</evidence>
<dbReference type="SUPFAM" id="SSF51695">
    <property type="entry name" value="PLC-like phosphodiesterases"/>
    <property type="match status" value="1"/>
</dbReference>
<gene>
    <name evidence="2" type="ORF">CWE06_12225</name>
</gene>
<dbReference type="OrthoDB" id="9795622at2"/>
<dbReference type="PROSITE" id="PS51704">
    <property type="entry name" value="GP_PDE"/>
    <property type="match status" value="1"/>
</dbReference>
<dbReference type="GO" id="GO:0006629">
    <property type="term" value="P:lipid metabolic process"/>
    <property type="evidence" value="ECO:0007669"/>
    <property type="project" value="InterPro"/>
</dbReference>
<protein>
    <recommendedName>
        <fullName evidence="1">GP-PDE domain-containing protein</fullName>
    </recommendedName>
</protein>
<organism evidence="2 3">
    <name type="scientific">Aliidiomarina haloalkalitolerans</name>
    <dbReference type="NCBI Taxonomy" id="859059"/>
    <lineage>
        <taxon>Bacteria</taxon>
        <taxon>Pseudomonadati</taxon>
        <taxon>Pseudomonadota</taxon>
        <taxon>Gammaproteobacteria</taxon>
        <taxon>Alteromonadales</taxon>
        <taxon>Idiomarinaceae</taxon>
        <taxon>Aliidiomarina</taxon>
    </lineage>
</organism>
<proteinExistence type="predicted"/>
<dbReference type="Proteomes" id="UP000288212">
    <property type="component" value="Unassembled WGS sequence"/>
</dbReference>
<sequence>MTEWISHRGFCGTADEPIATENTAEAFLAAIGHGFDHLETDLRVSRDGHILLCHDPDLSRISGRQVAVHELTRKELQKERLQHGESLLFFDEFLEHFAHLRWILDIKPETAERTIAALNAMRSDPQIDQFLQEQTRYLFWDVSHEQQLTNQLPEAFCLAREGACYRAGVASLFGIPALGAIEPGQFYAVPPTFKGVPLLSESLVTRFHSRSAHVIGYLPESEVDHERALAAGVDQLLTNHAHLKHFLTK</sequence>
<dbReference type="RefSeq" id="WP_126794713.1">
    <property type="nucleotide sequence ID" value="NZ_PIPI01000014.1"/>
</dbReference>
<dbReference type="InterPro" id="IPR017946">
    <property type="entry name" value="PLC-like_Pdiesterase_TIM-brl"/>
</dbReference>
<evidence type="ECO:0000313" key="2">
    <source>
        <dbReference type="EMBL" id="RUO18021.1"/>
    </source>
</evidence>
<feature type="domain" description="GP-PDE" evidence="1">
    <location>
        <begin position="2"/>
        <end position="248"/>
    </location>
</feature>
<dbReference type="AlphaFoldDB" id="A0A432VPH9"/>
<accession>A0A432VPH9</accession>
<dbReference type="Gene3D" id="3.20.20.190">
    <property type="entry name" value="Phosphatidylinositol (PI) phosphodiesterase"/>
    <property type="match status" value="1"/>
</dbReference>
<comment type="caution">
    <text evidence="2">The sequence shown here is derived from an EMBL/GenBank/DDBJ whole genome shotgun (WGS) entry which is preliminary data.</text>
</comment>
<reference evidence="2 3" key="1">
    <citation type="journal article" date="2011" name="Front. Microbiol.">
        <title>Genomic signatures of strain selection and enhancement in Bacillus atrophaeus var. globigii, a historical biowarfare simulant.</title>
        <authorList>
            <person name="Gibbons H.S."/>
            <person name="Broomall S.M."/>
            <person name="McNew L.A."/>
            <person name="Daligault H."/>
            <person name="Chapman C."/>
            <person name="Bruce D."/>
            <person name="Karavis M."/>
            <person name="Krepps M."/>
            <person name="McGregor P.A."/>
            <person name="Hong C."/>
            <person name="Park K.H."/>
            <person name="Akmal A."/>
            <person name="Feldman A."/>
            <person name="Lin J.S."/>
            <person name="Chang W.E."/>
            <person name="Higgs B.W."/>
            <person name="Demirev P."/>
            <person name="Lindquist J."/>
            <person name="Liem A."/>
            <person name="Fochler E."/>
            <person name="Read T.D."/>
            <person name="Tapia R."/>
            <person name="Johnson S."/>
            <person name="Bishop-Lilly K.A."/>
            <person name="Detter C."/>
            <person name="Han C."/>
            <person name="Sozhamannan S."/>
            <person name="Rosenzweig C.N."/>
            <person name="Skowronski E.W."/>
        </authorList>
    </citation>
    <scope>NUCLEOTIDE SEQUENCE [LARGE SCALE GENOMIC DNA]</scope>
    <source>
        <strain evidence="2 3">AK5</strain>
    </source>
</reference>
<evidence type="ECO:0000259" key="1">
    <source>
        <dbReference type="PROSITE" id="PS51704"/>
    </source>
</evidence>
<dbReference type="PANTHER" id="PTHR43805">
    <property type="entry name" value="GLYCEROPHOSPHORYL DIESTER PHOSPHODIESTERASE"/>
    <property type="match status" value="1"/>
</dbReference>
<dbReference type="GO" id="GO:0008081">
    <property type="term" value="F:phosphoric diester hydrolase activity"/>
    <property type="evidence" value="ECO:0007669"/>
    <property type="project" value="InterPro"/>
</dbReference>
<dbReference type="EMBL" id="PIPI01000014">
    <property type="protein sequence ID" value="RUO18021.1"/>
    <property type="molecule type" value="Genomic_DNA"/>
</dbReference>